<dbReference type="AlphaFoldDB" id="A0A3P7QDF9"/>
<reference evidence="1 2" key="1">
    <citation type="submission" date="2018-11" db="EMBL/GenBank/DDBJ databases">
        <authorList>
            <consortium name="Pathogen Informatics"/>
        </authorList>
    </citation>
    <scope>NUCLEOTIDE SEQUENCE [LARGE SCALE GENOMIC DNA]</scope>
</reference>
<gene>
    <name evidence="1" type="ORF">DILT_LOCUS15449</name>
</gene>
<dbReference type="Proteomes" id="UP000281553">
    <property type="component" value="Unassembled WGS sequence"/>
</dbReference>
<organism evidence="1 2">
    <name type="scientific">Dibothriocephalus latus</name>
    <name type="common">Fish tapeworm</name>
    <name type="synonym">Diphyllobothrium latum</name>
    <dbReference type="NCBI Taxonomy" id="60516"/>
    <lineage>
        <taxon>Eukaryota</taxon>
        <taxon>Metazoa</taxon>
        <taxon>Spiralia</taxon>
        <taxon>Lophotrochozoa</taxon>
        <taxon>Platyhelminthes</taxon>
        <taxon>Cestoda</taxon>
        <taxon>Eucestoda</taxon>
        <taxon>Diphyllobothriidea</taxon>
        <taxon>Diphyllobothriidae</taxon>
        <taxon>Dibothriocephalus</taxon>
    </lineage>
</organism>
<name>A0A3P7QDF9_DIBLA</name>
<dbReference type="EMBL" id="UYRU01079275">
    <property type="protein sequence ID" value="VDN29942.1"/>
    <property type="molecule type" value="Genomic_DNA"/>
</dbReference>
<dbReference type="InterPro" id="IPR027417">
    <property type="entry name" value="P-loop_NTPase"/>
</dbReference>
<dbReference type="OrthoDB" id="6279985at2759"/>
<sequence length="117" mass="13159">MNGIERVGQVDKADGRRLLVAMTEFQNVAQRKYLARTPTLVQSPDEGKEPRYRHKTYGRAYEGMQMLTLSGLLNALDGVASTEGRILFMTTNYVDRYVKVAVVALKSTHVVSILLNR</sequence>
<evidence type="ECO:0000313" key="1">
    <source>
        <dbReference type="EMBL" id="VDN29942.1"/>
    </source>
</evidence>
<evidence type="ECO:0000313" key="2">
    <source>
        <dbReference type="Proteomes" id="UP000281553"/>
    </source>
</evidence>
<accession>A0A3P7QDF9</accession>
<dbReference type="Gene3D" id="3.40.50.300">
    <property type="entry name" value="P-loop containing nucleotide triphosphate hydrolases"/>
    <property type="match status" value="1"/>
</dbReference>
<keyword evidence="2" id="KW-1185">Reference proteome</keyword>
<protein>
    <recommendedName>
        <fullName evidence="3">ATPase AAA-type core domain-containing protein</fullName>
    </recommendedName>
</protein>
<proteinExistence type="predicted"/>
<evidence type="ECO:0008006" key="3">
    <source>
        <dbReference type="Google" id="ProtNLM"/>
    </source>
</evidence>